<dbReference type="InterPro" id="IPR022033">
    <property type="entry name" value="Rav1p_C"/>
</dbReference>
<dbReference type="GO" id="GO:0007035">
    <property type="term" value="P:vacuolar acidification"/>
    <property type="evidence" value="ECO:0007669"/>
    <property type="project" value="TreeGrafter"/>
</dbReference>
<dbReference type="EMBL" id="BPVZ01000002">
    <property type="protein sequence ID" value="GKU87913.1"/>
    <property type="molecule type" value="Genomic_DNA"/>
</dbReference>
<keyword evidence="1" id="KW-0853">WD repeat</keyword>
<dbReference type="Proteomes" id="UP001054252">
    <property type="component" value="Unassembled WGS sequence"/>
</dbReference>
<dbReference type="PANTHER" id="PTHR13950:SF9">
    <property type="entry name" value="RABCONNECTIN-3A"/>
    <property type="match status" value="1"/>
</dbReference>
<reference evidence="4 5" key="1">
    <citation type="journal article" date="2021" name="Commun. Biol.">
        <title>The genome of Shorea leprosula (Dipterocarpaceae) highlights the ecological relevance of drought in aseasonal tropical rainforests.</title>
        <authorList>
            <person name="Ng K.K.S."/>
            <person name="Kobayashi M.J."/>
            <person name="Fawcett J.A."/>
            <person name="Hatakeyama M."/>
            <person name="Paape T."/>
            <person name="Ng C.H."/>
            <person name="Ang C.C."/>
            <person name="Tnah L.H."/>
            <person name="Lee C.T."/>
            <person name="Nishiyama T."/>
            <person name="Sese J."/>
            <person name="O'Brien M.J."/>
            <person name="Copetti D."/>
            <person name="Mohd Noor M.I."/>
            <person name="Ong R.C."/>
            <person name="Putra M."/>
            <person name="Sireger I.Z."/>
            <person name="Indrioko S."/>
            <person name="Kosugi Y."/>
            <person name="Izuno A."/>
            <person name="Isagi Y."/>
            <person name="Lee S.L."/>
            <person name="Shimizu K.K."/>
        </authorList>
    </citation>
    <scope>NUCLEOTIDE SEQUENCE [LARGE SCALE GENOMIC DNA]</scope>
    <source>
        <strain evidence="4">214</strain>
    </source>
</reference>
<gene>
    <name evidence="4" type="ORF">SLEP1_g2240</name>
</gene>
<dbReference type="InterPro" id="IPR015943">
    <property type="entry name" value="WD40/YVTN_repeat-like_dom_sf"/>
</dbReference>
<evidence type="ECO:0000256" key="1">
    <source>
        <dbReference type="PROSITE-ProRule" id="PRU00221"/>
    </source>
</evidence>
<feature type="domain" description="RAVE complex protein Rav1 C-terminal" evidence="3">
    <location>
        <begin position="801"/>
        <end position="1364"/>
    </location>
</feature>
<dbReference type="PANTHER" id="PTHR13950">
    <property type="entry name" value="RABCONNECTIN-RELATED"/>
    <property type="match status" value="1"/>
</dbReference>
<dbReference type="InterPro" id="IPR001680">
    <property type="entry name" value="WD40_rpt"/>
</dbReference>
<dbReference type="InterPro" id="IPR011047">
    <property type="entry name" value="Quinoprotein_ADH-like_sf"/>
</dbReference>
<dbReference type="InterPro" id="IPR052208">
    <property type="entry name" value="DmX-like/RAVE_component"/>
</dbReference>
<proteinExistence type="predicted"/>
<feature type="region of interest" description="Disordered" evidence="2">
    <location>
        <begin position="1981"/>
        <end position="2003"/>
    </location>
</feature>
<dbReference type="Gene3D" id="2.130.10.10">
    <property type="entry name" value="YVTN repeat-like/Quinoprotein amine dehydrogenase"/>
    <property type="match status" value="3"/>
</dbReference>
<feature type="compositionally biased region" description="Polar residues" evidence="2">
    <location>
        <begin position="2379"/>
        <end position="2391"/>
    </location>
</feature>
<dbReference type="SMART" id="SM00320">
    <property type="entry name" value="WD40"/>
    <property type="match status" value="12"/>
</dbReference>
<dbReference type="SUPFAM" id="SSF50998">
    <property type="entry name" value="Quinoprotein alcohol dehydrogenase-like"/>
    <property type="match status" value="1"/>
</dbReference>
<feature type="compositionally biased region" description="Polar residues" evidence="2">
    <location>
        <begin position="1988"/>
        <end position="2003"/>
    </location>
</feature>
<accession>A0AAV5HQ82</accession>
<name>A0AAV5HQ82_9ROSI</name>
<dbReference type="InterPro" id="IPR036322">
    <property type="entry name" value="WD40_repeat_dom_sf"/>
</dbReference>
<evidence type="ECO:0000256" key="2">
    <source>
        <dbReference type="SAM" id="MobiDB-lite"/>
    </source>
</evidence>
<feature type="repeat" description="WD" evidence="1">
    <location>
        <begin position="2406"/>
        <end position="2447"/>
    </location>
</feature>
<dbReference type="PROSITE" id="PS50082">
    <property type="entry name" value="WD_REPEATS_2"/>
    <property type="match status" value="1"/>
</dbReference>
<dbReference type="PROSITE" id="PS50294">
    <property type="entry name" value="WD_REPEATS_REGION"/>
    <property type="match status" value="1"/>
</dbReference>
<comment type="caution">
    <text evidence="4">The sequence shown here is derived from an EMBL/GenBank/DDBJ whole genome shotgun (WGS) entry which is preliminary data.</text>
</comment>
<evidence type="ECO:0000313" key="4">
    <source>
        <dbReference type="EMBL" id="GKU87913.1"/>
    </source>
</evidence>
<dbReference type="Pfam" id="PF00400">
    <property type="entry name" value="WD40"/>
    <property type="match status" value="2"/>
</dbReference>
<dbReference type="SUPFAM" id="SSF50978">
    <property type="entry name" value="WD40 repeat-like"/>
    <property type="match status" value="1"/>
</dbReference>
<organism evidence="4 5">
    <name type="scientific">Rubroshorea leprosula</name>
    <dbReference type="NCBI Taxonomy" id="152421"/>
    <lineage>
        <taxon>Eukaryota</taxon>
        <taxon>Viridiplantae</taxon>
        <taxon>Streptophyta</taxon>
        <taxon>Embryophyta</taxon>
        <taxon>Tracheophyta</taxon>
        <taxon>Spermatophyta</taxon>
        <taxon>Magnoliopsida</taxon>
        <taxon>eudicotyledons</taxon>
        <taxon>Gunneridae</taxon>
        <taxon>Pentapetalae</taxon>
        <taxon>rosids</taxon>
        <taxon>malvids</taxon>
        <taxon>Malvales</taxon>
        <taxon>Dipterocarpaceae</taxon>
        <taxon>Rubroshorea</taxon>
    </lineage>
</organism>
<keyword evidence="5" id="KW-1185">Reference proteome</keyword>
<dbReference type="FunFam" id="2.130.10.10:FF:001240">
    <property type="entry name" value="Transducin family protein / WD-40 repeat family protein"/>
    <property type="match status" value="1"/>
</dbReference>
<evidence type="ECO:0000259" key="3">
    <source>
        <dbReference type="Pfam" id="PF12234"/>
    </source>
</evidence>
<evidence type="ECO:0000313" key="5">
    <source>
        <dbReference type="Proteomes" id="UP001054252"/>
    </source>
</evidence>
<protein>
    <recommendedName>
        <fullName evidence="3">RAVE complex protein Rav1 C-terminal domain-containing protein</fullName>
    </recommendedName>
</protein>
<feature type="region of interest" description="Disordered" evidence="2">
    <location>
        <begin position="2369"/>
        <end position="2391"/>
    </location>
</feature>
<dbReference type="Pfam" id="PF12234">
    <property type="entry name" value="Rav1p_C"/>
    <property type="match status" value="1"/>
</dbReference>
<dbReference type="GO" id="GO:0043291">
    <property type="term" value="C:RAVE complex"/>
    <property type="evidence" value="ECO:0007669"/>
    <property type="project" value="TreeGrafter"/>
</dbReference>
<sequence>MPETGSTSQNAASPVDPTDHLPLSLLRSDAIPAAPDRSASSIDWLPDFAGYSWVAYGSSTLLVITHFPSPLSQEETLIGPIFRQVFELSADPVTAVSWSLVTPSVGELAASSGNCIYIFSHQSASSNCKGSFCWSQNAVLEQCAKVQAIEWTASGDGIVSGGIEVVLWKRRSKSWEIAWKFKPEQPQNLVSATSSIEGPSATAAYWKESEIEESNELTKSVVVCYGDGNSGYAKVMLSHPQPISMIQWRPSTGEQSCRDVKHLPRHILLTCCLDGTVRLWSEVDGGRVKKVGKDSANDQKSIRQSFCVAAVIEINQELNGILGVDISLTWAIEIGGIIKTSKGTNQFFNVGEYKHDMTGGCEWLIGLGPGALVTFWAIHCLDDISPMRFPRVKLWKRREQKGLEVGLSNFKDQLLLKKVFIMRNCLSGPPALCSLLHLLPCKSLSLSVLYTEKSNDVIDASPNESRAENLSHSVCGVLNMDGHTGKILQVAVHPYVDEVQLTVSLDSSGLLLFWSSSSLSNNILSLPTLIPTWKFCGKLATGGSCSKYTSLRWAPSVLDEDRILLLGHSQGIDCFIVKISKSKENGIACHYVCTVPFAGQGFQDGPADIYSIPLSPSCKQTFMYNRFMLLGIWMRGFQALSWEITIHSYDLGGSFCECNFDDNIAVQCSSTLKIEDEFAGRRYCLLVNSLSSQLPEPHNNDQVTSFAVIFPGGLTPVHQKLAFNSDPCSESPAYTMATGCSDGSLKLWRCNCSKLPTSHTQWELVGMFVAHHGPVSAICLTDCGRKIATISKDNQSSSAATCTLCIWDSIHLADSGSFLLEDTLSLDRDVVALNWLALGNGQLVLGVCLKSELQIYALRHFSSQALFNSKNSLETHLWFCIAVGHTSPDIHNFLWGPGAAAVVVHTSYLSIFSPWLFLLDKKCWAKSYPYQFKENLIDCEGGAQLKCQSDLILGFWSMVDIAEILWRSLPVYHPEALFLNIYSGNWKRAHASLRHLVEYLTSNYASKRRDCSSKGSSTVPQMLLSDYFEGLYFKSSNENGFQWSGNATLMMSSSQYQSGLMQFAYNSAPNSSNNIFSSSSTKPELGNFLEPLEKLHELAAVTNTEKMQILTIIDLLNEVSNPHSASAYGNLDEPGRRFWVTIRFQQLHFSRRFGRSASLEELVIDSGLIAWASHSDCQESLFASILPNEPTWQEMRNLGVGFWFSNAIQLRTRMEKLARLQYLKKKDPKDCTLLYVALNRLQVLSGLFKISKDEKDKPLVGFLSRNFQEEKNKEAALKNAYVLMGRHQLELAIAFFLLGGDASSAVTICVKNLGDEQLALVICRLVEGRGGPLEHQLITKFILPSAIDRGDYWLASLLEWELGNYFQSYITMLGFQGVSAIATTTLSCNHVAFKDPSIGLYCFALANKNSMRNAIGDQNAVVLAKWASLMNATALSRSGLPLEALECLSSSQSILKGTDQENTSDLGCSKILQAILKPSASDSSNWLLDDVASNLESHAKLDLALQYISKLIREHPSWPDSYLGSSDSDGTSMSYEDDEIHQYEKLLKNFQYKLYTGLAQFEQKHSLVSSRLINMALVSLCNNGLWFLGYDILYGCLSQGQSQHENHTVDSSLLYLLFNKPLLKAAEDISFLFSHFIAACGMSCPTSNSSYFENDLSGEVSSKWFKALGYYFQGVKHSLWSLRAAIKIFFGMYKKDSILKILTILDLYEYYAHYASAWLQRNSKGLMLMVKPLLITCTNGHTPYEVDMLNMKKLFHQVSDVVFQNRLVEDVVFDAKQGGDLPLSIPEDERWAIIGACLWQHMSLFMKHTLSSISMSLDENYPSDLFHGKLSTWVPFSANSESDSNIIAEKLRFLSWIMAVVLKTALQHISSYHIIQLALVLQQKLENGFDPSTLVWLEESKPSPSAMYRHQSQGTVNGDITNNTDGGSISKILWDTCADPNIISECFVQEKINWSCCFHLRPVKGWSDLYKSIMGEHETDEWNKNEGRLSNSSASSEVGSPSRTVFRNGHTLVSSWQKDSKIEKEISLFHHPKEVYKRNGELLEALCVNSIDQQQTAIASNRKGIIFFNWEDLMPFTNQSDYIWSDADWPQNGWAGSESTPVPTRVPLGADLGSKKGAHLGLGGPTVGVGSVARPGRDLTGGGAFGVPGYAGIGASGLGWVIQEDFDEFVDPPATVENISTRAFSSHPNRPFFLVGSINTHIYLWEFGKDKATATYGVLPAPNVPPPYALASVSAVQFDHCGHRFATAALDGTVCTWQLEVGGRSNIRPTESSFCFTSHASDVSYVSSSGSVIAAAGYSSNGVNVVIWDTLAPPATSRASIICHDGGARSISVFDNDIGSGSVSPIIVTGGKSGDVGLHDFRYIATGRTKRHRHLDTGEPSSKTSGSDTQNQISDKNLNGMLWYIPKAHSGSITKISTIPNTSLFLTGSKDGDVKLWDAKTAKMVYHWSKLHDRHTFLQPSSRGFGGVVRAAVTDVRLVSHGFLSCGGDGSVKLVQLKDHLHWT</sequence>